<dbReference type="InterPro" id="IPR051396">
    <property type="entry name" value="Bact_Antivir_Def_Nuclease"/>
</dbReference>
<sequence>MLDKIKIENFTVFDDVEFQFGKGINVIIGDNGTGKSHLLKLAYAISTVAVSTGKSASPPAKAELQKQIAAKLVHVFRPDTLGRLVRSKRAKGEGRGNKGRAAVRLQFLGGADEWSFNFSGMAEKEVVLDSPPKAFPKSEAIFIPTKEVMSMFPGFASLYRNRELAMDETYFDLCLALDGAPLRGPRFDSIKQLLDPIEERLGGKVVREGDRFYLDSTQGKTEMPLVAEGVRKLATLAHLLRNGSLTKKGIVFWDEPESNLNPRLVRDVAAMLMSLAAQGIQVFIGTHSFFLMKEIDMLKRLDTRFGQVPCRYITLGHDDEDKPVFEQGEDLKSVSHIVALDEELAQYDRELQGA</sequence>
<dbReference type="GO" id="GO:0016887">
    <property type="term" value="F:ATP hydrolysis activity"/>
    <property type="evidence" value="ECO:0007669"/>
    <property type="project" value="InterPro"/>
</dbReference>
<comment type="caution">
    <text evidence="3">The sequence shown here is derived from an EMBL/GenBank/DDBJ whole genome shotgun (WGS) entry which is preliminary data.</text>
</comment>
<dbReference type="InterPro" id="IPR038729">
    <property type="entry name" value="Rad50/SbcC_AAA"/>
</dbReference>
<keyword evidence="4" id="KW-1185">Reference proteome</keyword>
<evidence type="ECO:0000259" key="1">
    <source>
        <dbReference type="Pfam" id="PF13304"/>
    </source>
</evidence>
<dbReference type="GO" id="GO:0006302">
    <property type="term" value="P:double-strand break repair"/>
    <property type="evidence" value="ECO:0007669"/>
    <property type="project" value="InterPro"/>
</dbReference>
<evidence type="ECO:0000313" key="4">
    <source>
        <dbReference type="Proteomes" id="UP000247811"/>
    </source>
</evidence>
<dbReference type="PANTHER" id="PTHR43581:SF2">
    <property type="entry name" value="EXCINUCLEASE ATPASE SUBUNIT"/>
    <property type="match status" value="1"/>
</dbReference>
<dbReference type="RefSeq" id="WP_170130804.1">
    <property type="nucleotide sequence ID" value="NZ_QJJS01000024.1"/>
</dbReference>
<protein>
    <submittedName>
        <fullName evidence="3">Putative ATPase</fullName>
    </submittedName>
</protein>
<dbReference type="AlphaFoldDB" id="A0A318GZ01"/>
<dbReference type="Pfam" id="PF13304">
    <property type="entry name" value="AAA_21"/>
    <property type="match status" value="1"/>
</dbReference>
<proteinExistence type="predicted"/>
<dbReference type="Proteomes" id="UP000247811">
    <property type="component" value="Unassembled WGS sequence"/>
</dbReference>
<name>A0A318GZ01_9BURK</name>
<evidence type="ECO:0000313" key="3">
    <source>
        <dbReference type="EMBL" id="PXW92409.1"/>
    </source>
</evidence>
<dbReference type="Pfam" id="PF13476">
    <property type="entry name" value="AAA_23"/>
    <property type="match status" value="1"/>
</dbReference>
<dbReference type="SUPFAM" id="SSF52540">
    <property type="entry name" value="P-loop containing nucleoside triphosphate hydrolases"/>
    <property type="match status" value="1"/>
</dbReference>
<feature type="domain" description="Rad50/SbcC-type AAA" evidence="2">
    <location>
        <begin position="4"/>
        <end position="40"/>
    </location>
</feature>
<dbReference type="GO" id="GO:0005524">
    <property type="term" value="F:ATP binding"/>
    <property type="evidence" value="ECO:0007669"/>
    <property type="project" value="InterPro"/>
</dbReference>
<evidence type="ECO:0000259" key="2">
    <source>
        <dbReference type="Pfam" id="PF13476"/>
    </source>
</evidence>
<dbReference type="InterPro" id="IPR027417">
    <property type="entry name" value="P-loop_NTPase"/>
</dbReference>
<dbReference type="PANTHER" id="PTHR43581">
    <property type="entry name" value="ATP/GTP PHOSPHATASE"/>
    <property type="match status" value="1"/>
</dbReference>
<gene>
    <name evidence="3" type="ORF">C7444_12418</name>
</gene>
<accession>A0A318GZ01</accession>
<dbReference type="EMBL" id="QJJS01000024">
    <property type="protein sequence ID" value="PXW92409.1"/>
    <property type="molecule type" value="Genomic_DNA"/>
</dbReference>
<dbReference type="Gene3D" id="3.40.50.300">
    <property type="entry name" value="P-loop containing nucleotide triphosphate hydrolases"/>
    <property type="match status" value="2"/>
</dbReference>
<organism evidence="3 4">
    <name type="scientific">Sphaerotilus hippei</name>
    <dbReference type="NCBI Taxonomy" id="744406"/>
    <lineage>
        <taxon>Bacteria</taxon>
        <taxon>Pseudomonadati</taxon>
        <taxon>Pseudomonadota</taxon>
        <taxon>Betaproteobacteria</taxon>
        <taxon>Burkholderiales</taxon>
        <taxon>Sphaerotilaceae</taxon>
        <taxon>Sphaerotilus</taxon>
    </lineage>
</organism>
<feature type="domain" description="ATPase AAA-type core" evidence="1">
    <location>
        <begin position="210"/>
        <end position="292"/>
    </location>
</feature>
<dbReference type="InterPro" id="IPR003959">
    <property type="entry name" value="ATPase_AAA_core"/>
</dbReference>
<reference evidence="3 4" key="1">
    <citation type="submission" date="2018-05" db="EMBL/GenBank/DDBJ databases">
        <title>Genomic Encyclopedia of Type Strains, Phase IV (KMG-IV): sequencing the most valuable type-strain genomes for metagenomic binning, comparative biology and taxonomic classification.</title>
        <authorList>
            <person name="Goeker M."/>
        </authorList>
    </citation>
    <scope>NUCLEOTIDE SEQUENCE [LARGE SCALE GENOMIC DNA]</scope>
    <source>
        <strain evidence="3 4">DSM 566</strain>
    </source>
</reference>